<evidence type="ECO:0000256" key="1">
    <source>
        <dbReference type="SAM" id="MobiDB-lite"/>
    </source>
</evidence>
<protein>
    <submittedName>
        <fullName evidence="2">Uncharacterized protein</fullName>
    </submittedName>
</protein>
<feature type="region of interest" description="Disordered" evidence="1">
    <location>
        <begin position="1"/>
        <end position="24"/>
    </location>
</feature>
<reference evidence="2 3" key="2">
    <citation type="submission" date="2016-12" db="EMBL/GenBank/DDBJ databases">
        <title>Draft Genome Sequence of Cystobacter ferrugineus Strain Cbfe23.</title>
        <authorList>
            <person name="Akbar S."/>
            <person name="Dowd S.E."/>
            <person name="Stevens D.C."/>
        </authorList>
    </citation>
    <scope>NUCLEOTIDE SEQUENCE [LARGE SCALE GENOMIC DNA]</scope>
    <source>
        <strain evidence="2 3">Cbfe23</strain>
    </source>
</reference>
<dbReference type="Proteomes" id="UP000182229">
    <property type="component" value="Unassembled WGS sequence"/>
</dbReference>
<feature type="compositionally biased region" description="Basic and acidic residues" evidence="1">
    <location>
        <begin position="14"/>
        <end position="24"/>
    </location>
</feature>
<dbReference type="AlphaFoldDB" id="A0A1L9BIK9"/>
<feature type="region of interest" description="Disordered" evidence="1">
    <location>
        <begin position="217"/>
        <end position="245"/>
    </location>
</feature>
<reference evidence="3" key="1">
    <citation type="submission" date="2016-11" db="EMBL/GenBank/DDBJ databases">
        <authorList>
            <person name="Shukria A."/>
            <person name="Stevens D.C."/>
        </authorList>
    </citation>
    <scope>NUCLEOTIDE SEQUENCE [LARGE SCALE GENOMIC DNA]</scope>
    <source>
        <strain evidence="3">Cbfe23</strain>
    </source>
</reference>
<evidence type="ECO:0000313" key="2">
    <source>
        <dbReference type="EMBL" id="OJH42100.1"/>
    </source>
</evidence>
<evidence type="ECO:0000313" key="3">
    <source>
        <dbReference type="Proteomes" id="UP000182229"/>
    </source>
</evidence>
<gene>
    <name evidence="2" type="ORF">BON30_02445</name>
</gene>
<organism evidence="2 3">
    <name type="scientific">Cystobacter ferrugineus</name>
    <dbReference type="NCBI Taxonomy" id="83449"/>
    <lineage>
        <taxon>Bacteria</taxon>
        <taxon>Pseudomonadati</taxon>
        <taxon>Myxococcota</taxon>
        <taxon>Myxococcia</taxon>
        <taxon>Myxococcales</taxon>
        <taxon>Cystobacterineae</taxon>
        <taxon>Archangiaceae</taxon>
        <taxon>Cystobacter</taxon>
    </lineage>
</organism>
<keyword evidence="3" id="KW-1185">Reference proteome</keyword>
<sequence length="245" mass="25056">MEVGHRVSAQAMEAGKKVSGDSGKAEVKGQVGSATLGYNVNVKTGGKALGAPEAMEMSGAELEIAPALVDVSLLKLQGKVESPEVRLGSLFGKELYGKASLEGDFRVGANADLKMRAYTDIDSNVLAEAEGFAGAEGNLRANLTLMTKDADGKSQELGALKLRTGYFAGIKGNAGAGVLPRTPQMLLGHGPTLRANLDTTPMTTAAVGSALGSVRSWMGSGSSASAQPPIDLEAQRPMPGAFPPG</sequence>
<comment type="caution">
    <text evidence="2">The sequence shown here is derived from an EMBL/GenBank/DDBJ whole genome shotgun (WGS) entry which is preliminary data.</text>
</comment>
<name>A0A1L9BIK9_9BACT</name>
<dbReference type="EMBL" id="MPIN01000001">
    <property type="protein sequence ID" value="OJH42100.1"/>
    <property type="molecule type" value="Genomic_DNA"/>
</dbReference>
<proteinExistence type="predicted"/>
<accession>A0A1L9BIK9</accession>